<gene>
    <name evidence="5" type="ORF">Ccrd_014869</name>
</gene>
<dbReference type="GO" id="GO:0005509">
    <property type="term" value="F:calcium ion binding"/>
    <property type="evidence" value="ECO:0007669"/>
    <property type="project" value="InterPro"/>
</dbReference>
<feature type="compositionally biased region" description="Polar residues" evidence="3">
    <location>
        <begin position="1"/>
        <end position="10"/>
    </location>
</feature>
<accession>A0A103YCW5</accession>
<evidence type="ECO:0000313" key="5">
    <source>
        <dbReference type="EMBL" id="KVI06776.1"/>
    </source>
</evidence>
<name>A0A103YCW5_CYNCS</name>
<dbReference type="PROSITE" id="PS50222">
    <property type="entry name" value="EF_HAND_2"/>
    <property type="match status" value="1"/>
</dbReference>
<dbReference type="Gramene" id="KVI06776">
    <property type="protein sequence ID" value="KVI06776"/>
    <property type="gene ID" value="Ccrd_014869"/>
</dbReference>
<dbReference type="FunFam" id="1.10.238.10:FF:000178">
    <property type="entry name" value="Calmodulin-2 A"/>
    <property type="match status" value="1"/>
</dbReference>
<proteinExistence type="predicted"/>
<keyword evidence="6" id="KW-1185">Reference proteome</keyword>
<dbReference type="GO" id="GO:0043226">
    <property type="term" value="C:organelle"/>
    <property type="evidence" value="ECO:0007669"/>
    <property type="project" value="UniProtKB-ARBA"/>
</dbReference>
<dbReference type="PROSITE" id="PS00018">
    <property type="entry name" value="EF_HAND_1"/>
    <property type="match status" value="1"/>
</dbReference>
<feature type="region of interest" description="Disordered" evidence="3">
    <location>
        <begin position="53"/>
        <end position="114"/>
    </location>
</feature>
<dbReference type="CDD" id="cd00051">
    <property type="entry name" value="EFh"/>
    <property type="match status" value="1"/>
</dbReference>
<dbReference type="InterPro" id="IPR018247">
    <property type="entry name" value="EF_Hand_1_Ca_BS"/>
</dbReference>
<evidence type="ECO:0000256" key="2">
    <source>
        <dbReference type="ARBA" id="ARBA00022837"/>
    </source>
</evidence>
<feature type="compositionally biased region" description="Basic and acidic residues" evidence="3">
    <location>
        <begin position="77"/>
        <end position="91"/>
    </location>
</feature>
<dbReference type="InterPro" id="IPR011992">
    <property type="entry name" value="EF-hand-dom_pair"/>
</dbReference>
<feature type="region of interest" description="Disordered" evidence="3">
    <location>
        <begin position="1"/>
        <end position="31"/>
    </location>
</feature>
<dbReference type="SMART" id="SM00054">
    <property type="entry name" value="EFh"/>
    <property type="match status" value="1"/>
</dbReference>
<dbReference type="Gene3D" id="1.10.238.10">
    <property type="entry name" value="EF-hand"/>
    <property type="match status" value="1"/>
</dbReference>
<keyword evidence="2" id="KW-0106">Calcium</keyword>
<dbReference type="InterPro" id="IPR002048">
    <property type="entry name" value="EF_hand_dom"/>
</dbReference>
<dbReference type="Proteomes" id="UP000243975">
    <property type="component" value="Unassembled WGS sequence"/>
</dbReference>
<evidence type="ECO:0000256" key="1">
    <source>
        <dbReference type="ARBA" id="ARBA00022737"/>
    </source>
</evidence>
<feature type="domain" description="EF-hand" evidence="4">
    <location>
        <begin position="136"/>
        <end position="171"/>
    </location>
</feature>
<evidence type="ECO:0000259" key="4">
    <source>
        <dbReference type="PROSITE" id="PS50222"/>
    </source>
</evidence>
<keyword evidence="1" id="KW-0677">Repeat</keyword>
<dbReference type="AlphaFoldDB" id="A0A103YCW5"/>
<protein>
    <submittedName>
        <fullName evidence="5">Calcium-binding EF-hand</fullName>
    </submittedName>
</protein>
<dbReference type="SUPFAM" id="SSF47473">
    <property type="entry name" value="EF-hand"/>
    <property type="match status" value="1"/>
</dbReference>
<feature type="compositionally biased region" description="Low complexity" evidence="3">
    <location>
        <begin position="55"/>
        <end position="66"/>
    </location>
</feature>
<evidence type="ECO:0000256" key="3">
    <source>
        <dbReference type="SAM" id="MobiDB-lite"/>
    </source>
</evidence>
<evidence type="ECO:0000313" key="6">
    <source>
        <dbReference type="Proteomes" id="UP000243975"/>
    </source>
</evidence>
<sequence length="202" mass="22327">MPQADQTLVQPEQEKPELVLKEPAPQSLEETQLESVFTSLGGKRSALKLLTTYASSPSESSSSSSSDCFMEISSPRGVDKDEKNKKFSDDTKSDDEDNTAHGHEFTTPMTNPTKFKPETHCSSELGLIIGSLGHQPMGEEIKNMIKEVDADGDGFIDLKEFIKLNTKDIDFVEVLENVKDEFSVFGADKNGLIMAEEEMNQD</sequence>
<dbReference type="STRING" id="59895.A0A103YCW5"/>
<dbReference type="EMBL" id="LEKV01001652">
    <property type="protein sequence ID" value="KVI06776.1"/>
    <property type="molecule type" value="Genomic_DNA"/>
</dbReference>
<comment type="caution">
    <text evidence="5">The sequence shown here is derived from an EMBL/GenBank/DDBJ whole genome shotgun (WGS) entry which is preliminary data.</text>
</comment>
<organism evidence="5 6">
    <name type="scientific">Cynara cardunculus var. scolymus</name>
    <name type="common">Globe artichoke</name>
    <name type="synonym">Cynara scolymus</name>
    <dbReference type="NCBI Taxonomy" id="59895"/>
    <lineage>
        <taxon>Eukaryota</taxon>
        <taxon>Viridiplantae</taxon>
        <taxon>Streptophyta</taxon>
        <taxon>Embryophyta</taxon>
        <taxon>Tracheophyta</taxon>
        <taxon>Spermatophyta</taxon>
        <taxon>Magnoliopsida</taxon>
        <taxon>eudicotyledons</taxon>
        <taxon>Gunneridae</taxon>
        <taxon>Pentapetalae</taxon>
        <taxon>asterids</taxon>
        <taxon>campanulids</taxon>
        <taxon>Asterales</taxon>
        <taxon>Asteraceae</taxon>
        <taxon>Carduoideae</taxon>
        <taxon>Cardueae</taxon>
        <taxon>Carduinae</taxon>
        <taxon>Cynara</taxon>
    </lineage>
</organism>
<reference evidence="5 6" key="1">
    <citation type="journal article" date="2016" name="Sci. Rep.">
        <title>The genome sequence of the outbreeding globe artichoke constructed de novo incorporating a phase-aware low-pass sequencing strategy of F1 progeny.</title>
        <authorList>
            <person name="Scaglione D."/>
            <person name="Reyes-Chin-Wo S."/>
            <person name="Acquadro A."/>
            <person name="Froenicke L."/>
            <person name="Portis E."/>
            <person name="Beitel C."/>
            <person name="Tirone M."/>
            <person name="Mauro R."/>
            <person name="Lo Monaco A."/>
            <person name="Mauromicale G."/>
            <person name="Faccioli P."/>
            <person name="Cattivelli L."/>
            <person name="Rieseberg L."/>
            <person name="Michelmore R."/>
            <person name="Lanteri S."/>
        </authorList>
    </citation>
    <scope>NUCLEOTIDE SEQUENCE [LARGE SCALE GENOMIC DNA]</scope>
    <source>
        <strain evidence="5">2C</strain>
    </source>
</reference>
<dbReference type="Pfam" id="PF00036">
    <property type="entry name" value="EF-hand_1"/>
    <property type="match status" value="1"/>
</dbReference>